<dbReference type="InterPro" id="IPR024775">
    <property type="entry name" value="DinB-like"/>
</dbReference>
<feature type="domain" description="DinB-like" evidence="1">
    <location>
        <begin position="18"/>
        <end position="166"/>
    </location>
</feature>
<dbReference type="EMBL" id="BMQG01000004">
    <property type="protein sequence ID" value="GGM40079.1"/>
    <property type="molecule type" value="Genomic_DNA"/>
</dbReference>
<dbReference type="Proteomes" id="UP000600547">
    <property type="component" value="Unassembled WGS sequence"/>
</dbReference>
<evidence type="ECO:0000259" key="1">
    <source>
        <dbReference type="Pfam" id="PF12867"/>
    </source>
</evidence>
<keyword evidence="3" id="KW-1185">Reference proteome</keyword>
<dbReference type="Gene3D" id="1.20.120.450">
    <property type="entry name" value="dinb family like domain"/>
    <property type="match status" value="1"/>
</dbReference>
<name>A0A8H9GML6_9DEIO</name>
<evidence type="ECO:0000313" key="2">
    <source>
        <dbReference type="EMBL" id="GGM40079.1"/>
    </source>
</evidence>
<comment type="caution">
    <text evidence="2">The sequence shown here is derived from an EMBL/GenBank/DDBJ whole genome shotgun (WGS) entry which is preliminary data.</text>
</comment>
<dbReference type="InterPro" id="IPR034660">
    <property type="entry name" value="DinB/YfiT-like"/>
</dbReference>
<dbReference type="RefSeq" id="WP_110831277.1">
    <property type="nucleotide sequence ID" value="NZ_BMQG01000004.1"/>
</dbReference>
<dbReference type="AlphaFoldDB" id="A0A8H9GML6"/>
<reference evidence="3" key="1">
    <citation type="journal article" date="2019" name="Int. J. Syst. Evol. Microbiol.">
        <title>The Global Catalogue of Microorganisms (GCM) 10K type strain sequencing project: providing services to taxonomists for standard genome sequencing and annotation.</title>
        <authorList>
            <consortium name="The Broad Institute Genomics Platform"/>
            <consortium name="The Broad Institute Genome Sequencing Center for Infectious Disease"/>
            <person name="Wu L."/>
            <person name="Ma J."/>
        </authorList>
    </citation>
    <scope>NUCLEOTIDE SEQUENCE [LARGE SCALE GENOMIC DNA]</scope>
    <source>
        <strain evidence="3">JCM 31047</strain>
    </source>
</reference>
<dbReference type="Pfam" id="PF12867">
    <property type="entry name" value="DinB_2"/>
    <property type="match status" value="1"/>
</dbReference>
<accession>A0A8H9GML6</accession>
<dbReference type="SUPFAM" id="SSF109854">
    <property type="entry name" value="DinB/YfiT-like putative metalloenzymes"/>
    <property type="match status" value="1"/>
</dbReference>
<gene>
    <name evidence="2" type="ORF">GCM10008956_15650</name>
</gene>
<sequence length="180" mass="19867">MNLAAFQEALNARGVEVATFFAALPTQDFTRAAPERWSAAQHLDHLIRSHEVLALALSMPRDRFGWEQRTPPGSRSAAELQSAYLEALRGGVKASGRFRFLPDPQGTQAELVQTHRDSVALLEHHLTAYCTDSELHGATLPHPALGEVSLAETLHFTLYHDLHHLRGVQTALNPQALEIP</sequence>
<evidence type="ECO:0000313" key="3">
    <source>
        <dbReference type="Proteomes" id="UP000600547"/>
    </source>
</evidence>
<organism evidence="2 3">
    <name type="scientific">Deinococcus arenae</name>
    <dbReference type="NCBI Taxonomy" id="1452751"/>
    <lineage>
        <taxon>Bacteria</taxon>
        <taxon>Thermotogati</taxon>
        <taxon>Deinococcota</taxon>
        <taxon>Deinococci</taxon>
        <taxon>Deinococcales</taxon>
        <taxon>Deinococcaceae</taxon>
        <taxon>Deinococcus</taxon>
    </lineage>
</organism>
<proteinExistence type="predicted"/>
<protein>
    <recommendedName>
        <fullName evidence="1">DinB-like domain-containing protein</fullName>
    </recommendedName>
</protein>